<dbReference type="EMBL" id="CP001857">
    <property type="protein sequence ID" value="ADB58812.1"/>
    <property type="molecule type" value="Genomic_DNA"/>
</dbReference>
<dbReference type="InterPro" id="IPR046275">
    <property type="entry name" value="DUF6308"/>
</dbReference>
<dbReference type="Pfam" id="PF19827">
    <property type="entry name" value="DUF6308"/>
    <property type="match status" value="1"/>
</dbReference>
<reference evidence="1 2" key="1">
    <citation type="journal article" date="2010" name="Stand. Genomic Sci.">
        <title>Complete genome sequence of Archaeoglobus profundus type strain (AV18).</title>
        <authorList>
            <person name="von Jan M."/>
            <person name="Lapidus A."/>
            <person name="Del Rio T.G."/>
            <person name="Copeland A."/>
            <person name="Tice H."/>
            <person name="Cheng J.F."/>
            <person name="Lucas S."/>
            <person name="Chen F."/>
            <person name="Nolan M."/>
            <person name="Goodwin L."/>
            <person name="Han C."/>
            <person name="Pitluck S."/>
            <person name="Liolios K."/>
            <person name="Ivanova N."/>
            <person name="Mavromatis K."/>
            <person name="Ovchinnikova G."/>
            <person name="Chertkov O."/>
            <person name="Pati A."/>
            <person name="Chen A."/>
            <person name="Palaniappan K."/>
            <person name="Land M."/>
            <person name="Hauser L."/>
            <person name="Chang Y.J."/>
            <person name="Jeffries C.D."/>
            <person name="Saunders E."/>
            <person name="Brettin T."/>
            <person name="Detter J.C."/>
            <person name="Chain P."/>
            <person name="Eichinger K."/>
            <person name="Huber H."/>
            <person name="Spring S."/>
            <person name="Rohde M."/>
            <person name="Goker M."/>
            <person name="Wirth R."/>
            <person name="Woyke T."/>
            <person name="Bristow J."/>
            <person name="Eisen J.A."/>
            <person name="Markowitz V."/>
            <person name="Hugenholtz P."/>
            <person name="Kyrpides N.C."/>
            <person name="Klenk H.P."/>
        </authorList>
    </citation>
    <scope>NUCLEOTIDE SEQUENCE [LARGE SCALE GENOMIC DNA]</scope>
    <source>
        <strain evidence="2">DSM 5631 / JCM 9629 / NBRC 100127 / Av18</strain>
    </source>
</reference>
<accession>D2RFB8</accession>
<name>D2RFB8_ARCPA</name>
<dbReference type="HOGENOM" id="CLU_1259040_0_0_2"/>
<protein>
    <submittedName>
        <fullName evidence="1">Uncharacterized protein</fullName>
    </submittedName>
</protein>
<dbReference type="PaxDb" id="572546-Arcpr_1768"/>
<dbReference type="STRING" id="572546.Arcpr_1768"/>
<dbReference type="KEGG" id="apo:Arcpr_1768"/>
<proteinExistence type="predicted"/>
<evidence type="ECO:0000313" key="2">
    <source>
        <dbReference type="Proteomes" id="UP000001901"/>
    </source>
</evidence>
<keyword evidence="2" id="KW-1185">Reference proteome</keyword>
<dbReference type="GeneID" id="8740463"/>
<dbReference type="Proteomes" id="UP000001901">
    <property type="component" value="Chromosome"/>
</dbReference>
<organism evidence="1 2">
    <name type="scientific">Archaeoglobus profundus (strain DSM 5631 / JCM 9629 / NBRC 100127 / Av18)</name>
    <dbReference type="NCBI Taxonomy" id="572546"/>
    <lineage>
        <taxon>Archaea</taxon>
        <taxon>Methanobacteriati</taxon>
        <taxon>Methanobacteriota</taxon>
        <taxon>Archaeoglobi</taxon>
        <taxon>Archaeoglobales</taxon>
        <taxon>Archaeoglobaceae</taxon>
        <taxon>Archaeoglobus</taxon>
    </lineage>
</organism>
<dbReference type="eggNOG" id="arCOG11544">
    <property type="taxonomic scope" value="Archaea"/>
</dbReference>
<sequence>MGKAVSLLNPKEDEIKKCVEIVEEEWGFGDKLLYIGCIEAMKNVKLRDIQEKDIKGPIRVFLINWGMMGIVLNRKDRKNWERKLLQVLREEKFCDKLERFRNLNLENANIDELKKEITDCYQEVRDIVGPTSASKVLHLICPNFFPLWDANIRKLVSQECKELGKGSIDDRAEGYYRFMKEVKDFLERYEKILSELSRKYGKPKLRVVDEFMWYVSRYR</sequence>
<evidence type="ECO:0000313" key="1">
    <source>
        <dbReference type="EMBL" id="ADB58812.1"/>
    </source>
</evidence>
<dbReference type="RefSeq" id="WP_012941147.1">
    <property type="nucleotide sequence ID" value="NC_013741.1"/>
</dbReference>
<dbReference type="AlphaFoldDB" id="D2RFB8"/>
<dbReference type="OrthoDB" id="387431at2157"/>
<gene>
    <name evidence="1" type="ordered locus">Arcpr_1768</name>
</gene>